<keyword evidence="16" id="KW-1185">Reference proteome</keyword>
<dbReference type="InterPro" id="IPR045540">
    <property type="entry name" value="YegS/DAGK_C"/>
</dbReference>
<dbReference type="GO" id="GO:0005886">
    <property type="term" value="C:plasma membrane"/>
    <property type="evidence" value="ECO:0007669"/>
    <property type="project" value="TreeGrafter"/>
</dbReference>
<dbReference type="InterPro" id="IPR005218">
    <property type="entry name" value="Diacylglycerol/lipid_kinase"/>
</dbReference>
<evidence type="ECO:0000256" key="6">
    <source>
        <dbReference type="ARBA" id="ARBA00022840"/>
    </source>
</evidence>
<keyword evidence="9 11" id="KW-0594">Phospholipid biosynthesis</keyword>
<evidence type="ECO:0000259" key="12">
    <source>
        <dbReference type="PROSITE" id="PS50146"/>
    </source>
</evidence>
<dbReference type="Pfam" id="PF19279">
    <property type="entry name" value="YegS_C"/>
    <property type="match status" value="1"/>
</dbReference>
<dbReference type="Pfam" id="PF00781">
    <property type="entry name" value="DAGK_cat"/>
    <property type="match status" value="1"/>
</dbReference>
<feature type="binding site" evidence="11">
    <location>
        <position position="40"/>
    </location>
    <ligand>
        <name>ATP</name>
        <dbReference type="ChEBI" id="CHEBI:30616"/>
    </ligand>
</feature>
<dbReference type="NCBIfam" id="TIGR03702">
    <property type="entry name" value="lip_kinase_YegS"/>
    <property type="match status" value="1"/>
</dbReference>
<dbReference type="AlphaFoldDB" id="A0A9D7AHJ9"/>
<evidence type="ECO:0000313" key="15">
    <source>
        <dbReference type="Proteomes" id="UP000807542"/>
    </source>
</evidence>
<evidence type="ECO:0000256" key="1">
    <source>
        <dbReference type="ARBA" id="ARBA00022516"/>
    </source>
</evidence>
<comment type="caution">
    <text evidence="11">Lacks conserved residue(s) required for the propagation of feature annotation.</text>
</comment>
<dbReference type="SMART" id="SM00046">
    <property type="entry name" value="DAGKc"/>
    <property type="match status" value="1"/>
</dbReference>
<dbReference type="GO" id="GO:0000287">
    <property type="term" value="F:magnesium ion binding"/>
    <property type="evidence" value="ECO:0007669"/>
    <property type="project" value="UniProtKB-UniRule"/>
</dbReference>
<evidence type="ECO:0000256" key="2">
    <source>
        <dbReference type="ARBA" id="ARBA00022679"/>
    </source>
</evidence>
<dbReference type="EMBL" id="JADRCQ010000001">
    <property type="protein sequence ID" value="MBK5072849.1"/>
    <property type="molecule type" value="Genomic_DNA"/>
</dbReference>
<dbReference type="GO" id="GO:0001727">
    <property type="term" value="F:lipid kinase activity"/>
    <property type="evidence" value="ECO:0007669"/>
    <property type="project" value="UniProtKB-UniRule"/>
</dbReference>
<evidence type="ECO:0000256" key="10">
    <source>
        <dbReference type="ARBA" id="ARBA00023264"/>
    </source>
</evidence>
<dbReference type="GO" id="GO:0005524">
    <property type="term" value="F:ATP binding"/>
    <property type="evidence" value="ECO:0007669"/>
    <property type="project" value="UniProtKB-UniRule"/>
</dbReference>
<keyword evidence="11" id="KW-0963">Cytoplasm</keyword>
<evidence type="ECO:0000256" key="7">
    <source>
        <dbReference type="ARBA" id="ARBA00022842"/>
    </source>
</evidence>
<dbReference type="PANTHER" id="PTHR12358">
    <property type="entry name" value="SPHINGOSINE KINASE"/>
    <property type="match status" value="1"/>
</dbReference>
<comment type="cofactor">
    <cofactor evidence="11">
        <name>Mg(2+)</name>
        <dbReference type="ChEBI" id="CHEBI:18420"/>
    </cofactor>
    <cofactor evidence="11">
        <name>Ca(2+)</name>
        <dbReference type="ChEBI" id="CHEBI:29108"/>
    </cofactor>
    <text evidence="11">Binds 1 Mg(2+) ion per subunit. Ca(2+) may be able to substitute.</text>
</comment>
<keyword evidence="5 11" id="KW-0418">Kinase</keyword>
<keyword evidence="4 11" id="KW-0547">Nucleotide-binding</keyword>
<feature type="active site" description="Proton acceptor" evidence="11">
    <location>
        <position position="271"/>
    </location>
</feature>
<evidence type="ECO:0000256" key="4">
    <source>
        <dbReference type="ARBA" id="ARBA00022741"/>
    </source>
</evidence>
<dbReference type="EMBL" id="JADRCP010000001">
    <property type="protein sequence ID" value="MBK5176158.1"/>
    <property type="molecule type" value="Genomic_DNA"/>
</dbReference>
<accession>A0A9D7AHJ9</accession>
<evidence type="ECO:0000256" key="11">
    <source>
        <dbReference type="HAMAP-Rule" id="MF_01377"/>
    </source>
</evidence>
<organism evidence="14 15">
    <name type="scientific">Limnobaculum xujianqingii</name>
    <dbReference type="NCBI Taxonomy" id="2738837"/>
    <lineage>
        <taxon>Bacteria</taxon>
        <taxon>Pseudomonadati</taxon>
        <taxon>Pseudomonadota</taxon>
        <taxon>Gammaproteobacteria</taxon>
        <taxon>Enterobacterales</taxon>
        <taxon>Budviciaceae</taxon>
        <taxon>Limnobaculum</taxon>
    </lineage>
</organism>
<dbReference type="Gene3D" id="3.40.50.10330">
    <property type="entry name" value="Probable inorganic polyphosphate/atp-NAD kinase, domain 1"/>
    <property type="match status" value="1"/>
</dbReference>
<dbReference type="Proteomes" id="UP000807542">
    <property type="component" value="Unassembled WGS sequence"/>
</dbReference>
<evidence type="ECO:0000256" key="5">
    <source>
        <dbReference type="ARBA" id="ARBA00022777"/>
    </source>
</evidence>
<feature type="binding site" evidence="11">
    <location>
        <position position="95"/>
    </location>
    <ligand>
        <name>ATP</name>
        <dbReference type="ChEBI" id="CHEBI:30616"/>
    </ligand>
</feature>
<keyword evidence="1 11" id="KW-0444">Lipid biosynthesis</keyword>
<feature type="domain" description="DAGKc" evidence="12">
    <location>
        <begin position="2"/>
        <end position="133"/>
    </location>
</feature>
<keyword evidence="7 11" id="KW-0460">Magnesium</keyword>
<dbReference type="NCBIfam" id="TIGR00147">
    <property type="entry name" value="YegS/Rv2252/BmrU family lipid kinase"/>
    <property type="match status" value="1"/>
</dbReference>
<comment type="subcellular location">
    <subcellularLocation>
        <location evidence="11">Cytoplasm</location>
    </subcellularLocation>
</comment>
<dbReference type="Proteomes" id="UP001296969">
    <property type="component" value="Unassembled WGS sequence"/>
</dbReference>
<evidence type="ECO:0000256" key="8">
    <source>
        <dbReference type="ARBA" id="ARBA00023098"/>
    </source>
</evidence>
<evidence type="ECO:0000313" key="14">
    <source>
        <dbReference type="EMBL" id="MBK5176158.1"/>
    </source>
</evidence>
<dbReference type="HAMAP" id="MF_01377">
    <property type="entry name" value="YegS"/>
    <property type="match status" value="1"/>
</dbReference>
<name>A0A9D7AHJ9_9GAMM</name>
<dbReference type="InterPro" id="IPR050187">
    <property type="entry name" value="Lipid_Phosphate_FormReg"/>
</dbReference>
<dbReference type="RefSeq" id="WP_228397836.1">
    <property type="nucleotide sequence ID" value="NZ_JADRCP010000001.1"/>
</dbReference>
<dbReference type="InterPro" id="IPR001206">
    <property type="entry name" value="Diacylglycerol_kinase_cat_dom"/>
</dbReference>
<comment type="similarity">
    <text evidence="11">Belongs to the diacylglycerol/lipid kinase family. YegS lipid kinase subfamily.</text>
</comment>
<feature type="binding site" evidence="11">
    <location>
        <position position="218"/>
    </location>
    <ligand>
        <name>Mg(2+)</name>
        <dbReference type="ChEBI" id="CHEBI:18420"/>
    </ligand>
</feature>
<keyword evidence="6 11" id="KW-0067">ATP-binding</keyword>
<dbReference type="GO" id="GO:0008654">
    <property type="term" value="P:phospholipid biosynthetic process"/>
    <property type="evidence" value="ECO:0007669"/>
    <property type="project" value="UniProtKB-UniRule"/>
</dbReference>
<reference evidence="14 16" key="1">
    <citation type="submission" date="2020-11" db="EMBL/GenBank/DDBJ databases">
        <title>Insectihabitans protaetiae gen. nov. sp. nov. and Insectihabitans allomyrinae sp. nov., isolated from larvae of Protaetia brevitarsis seulensis and Allomyrina dichotoma, respectively.</title>
        <authorList>
            <person name="Lee S.D."/>
            <person name="Byeon Y.-S."/>
            <person name="Kim S.-M."/>
            <person name="Yang H.L."/>
            <person name="Kim I.S."/>
        </authorList>
    </citation>
    <scope>NUCLEOTIDE SEQUENCE</scope>
    <source>
        <strain evidence="14">CWB-B4</strain>
        <strain evidence="13 16">CWB-B43</strain>
    </source>
</reference>
<feature type="binding site" evidence="11">
    <location>
        <position position="215"/>
    </location>
    <ligand>
        <name>Mg(2+)</name>
        <dbReference type="ChEBI" id="CHEBI:18420"/>
    </ligand>
</feature>
<dbReference type="GO" id="GO:0005737">
    <property type="term" value="C:cytoplasm"/>
    <property type="evidence" value="ECO:0007669"/>
    <property type="project" value="UniProtKB-SubCell"/>
</dbReference>
<dbReference type="EC" id="2.7.1.-" evidence="11"/>
<dbReference type="PANTHER" id="PTHR12358:SF106">
    <property type="entry name" value="LIPID KINASE YEGS"/>
    <property type="match status" value="1"/>
</dbReference>
<protein>
    <recommendedName>
        <fullName evidence="11">Probable lipid kinase YegS-like</fullName>
        <ecNumber evidence="11">2.7.1.-</ecNumber>
    </recommendedName>
</protein>
<evidence type="ECO:0000256" key="3">
    <source>
        <dbReference type="ARBA" id="ARBA00022723"/>
    </source>
</evidence>
<evidence type="ECO:0000256" key="9">
    <source>
        <dbReference type="ARBA" id="ARBA00023209"/>
    </source>
</evidence>
<comment type="function">
    <text evidence="11">Probably phosphorylates lipids; the in vivo substrate is unknown.</text>
</comment>
<keyword evidence="8 11" id="KW-0443">Lipid metabolism</keyword>
<proteinExistence type="inferred from homology"/>
<comment type="caution">
    <text evidence="14">The sequence shown here is derived from an EMBL/GenBank/DDBJ whole genome shotgun (WGS) entry which is preliminary data.</text>
</comment>
<dbReference type="InterPro" id="IPR016064">
    <property type="entry name" value="NAD/diacylglycerol_kinase_sf"/>
</dbReference>
<feature type="binding site" evidence="11">
    <location>
        <begin position="66"/>
        <end position="72"/>
    </location>
    <ligand>
        <name>ATP</name>
        <dbReference type="ChEBI" id="CHEBI:30616"/>
    </ligand>
</feature>
<keyword evidence="3 11" id="KW-0479">Metal-binding</keyword>
<sequence>MAISPNAFIILNGKGANTPEVRDAIKKLREQGYQLEVRVTWEYGDAGRYVTEAQRQHAELIIAGGGDGTINEVAAAIVQLNSHSRPAMGILPLGTANDFATACQIPEQPYQALILALNGNPVAIDMVKVNQQHYFINMATGGFGTKITTETPDKLKAALGGFSYLLHGITQANTLKPDNCTITADNFHWSGEALVIGIGNGKQAGGGHPLCPDAKINDGQLQLAILMADESLPALLSSLINGKDSEHIIEKSLNSLTLTSSHEMILNLDGEPLKGNQFQIEVVPAAIRCLLPSNCPLLI</sequence>
<keyword evidence="2 11" id="KW-0808">Transferase</keyword>
<dbReference type="InterPro" id="IPR017438">
    <property type="entry name" value="ATP-NAD_kinase_N"/>
</dbReference>
<dbReference type="NCBIfam" id="NF009602">
    <property type="entry name" value="PRK13054.1"/>
    <property type="match status" value="1"/>
</dbReference>
<gene>
    <name evidence="14" type="primary">yegS</name>
    <name evidence="14" type="ORF">I2492_07455</name>
    <name evidence="13" type="ORF">I2493_07455</name>
</gene>
<dbReference type="Gene3D" id="2.60.200.40">
    <property type="match status" value="1"/>
</dbReference>
<evidence type="ECO:0000313" key="16">
    <source>
        <dbReference type="Proteomes" id="UP001296969"/>
    </source>
</evidence>
<dbReference type="PROSITE" id="PS50146">
    <property type="entry name" value="DAGK"/>
    <property type="match status" value="1"/>
</dbReference>
<dbReference type="SUPFAM" id="SSF111331">
    <property type="entry name" value="NAD kinase/diacylglycerol kinase-like"/>
    <property type="match status" value="1"/>
</dbReference>
<evidence type="ECO:0000313" key="13">
    <source>
        <dbReference type="EMBL" id="MBK5072849.1"/>
    </source>
</evidence>
<dbReference type="InterPro" id="IPR022433">
    <property type="entry name" value="Lip_kinase_YegS"/>
</dbReference>
<keyword evidence="10 11" id="KW-1208">Phospholipid metabolism</keyword>